<dbReference type="InterPro" id="IPR004181">
    <property type="entry name" value="Znf_MIZ"/>
</dbReference>
<feature type="compositionally biased region" description="Basic and acidic residues" evidence="9">
    <location>
        <begin position="402"/>
        <end position="426"/>
    </location>
</feature>
<evidence type="ECO:0000256" key="3">
    <source>
        <dbReference type="ARBA" id="ARBA00022679"/>
    </source>
</evidence>
<keyword evidence="14" id="KW-1185">Reference proteome</keyword>
<dbReference type="Pfam" id="PF14324">
    <property type="entry name" value="PINIT"/>
    <property type="match status" value="1"/>
</dbReference>
<dbReference type="PANTHER" id="PTHR10782:SF4">
    <property type="entry name" value="TONALLI, ISOFORM E"/>
    <property type="match status" value="1"/>
</dbReference>
<dbReference type="RefSeq" id="XP_018987155.1">
    <property type="nucleotide sequence ID" value="XM_019126925.1"/>
</dbReference>
<dbReference type="PROSITE" id="PS51044">
    <property type="entry name" value="ZF_SP_RING"/>
    <property type="match status" value="1"/>
</dbReference>
<evidence type="ECO:0000313" key="14">
    <source>
        <dbReference type="Proteomes" id="UP000094336"/>
    </source>
</evidence>
<dbReference type="Gene3D" id="3.30.40.10">
    <property type="entry name" value="Zinc/RING finger domain, C3HC4 (zinc finger)"/>
    <property type="match status" value="1"/>
</dbReference>
<dbReference type="InterPro" id="IPR031141">
    <property type="entry name" value="SIZ1/2_SP-RING"/>
</dbReference>
<evidence type="ECO:0000256" key="4">
    <source>
        <dbReference type="ARBA" id="ARBA00022723"/>
    </source>
</evidence>
<feature type="compositionally biased region" description="Low complexity" evidence="9">
    <location>
        <begin position="427"/>
        <end position="438"/>
    </location>
</feature>
<dbReference type="GeneID" id="30144779"/>
<feature type="region of interest" description="Disordered" evidence="9">
    <location>
        <begin position="616"/>
        <end position="638"/>
    </location>
</feature>
<dbReference type="GO" id="GO:0061665">
    <property type="term" value="F:SUMO ligase activity"/>
    <property type="evidence" value="ECO:0007669"/>
    <property type="project" value="TreeGrafter"/>
</dbReference>
<evidence type="ECO:0008006" key="15">
    <source>
        <dbReference type="Google" id="ProtNLM"/>
    </source>
</evidence>
<proteinExistence type="inferred from homology"/>
<feature type="region of interest" description="Disordered" evidence="9">
    <location>
        <begin position="400"/>
        <end position="443"/>
    </location>
</feature>
<evidence type="ECO:0000256" key="7">
    <source>
        <dbReference type="ARBA" id="ARBA00022833"/>
    </source>
</evidence>
<dbReference type="GO" id="GO:0000785">
    <property type="term" value="C:chromatin"/>
    <property type="evidence" value="ECO:0007669"/>
    <property type="project" value="TreeGrafter"/>
</dbReference>
<organism evidence="13 14">
    <name type="scientific">Babjeviella inositovora NRRL Y-12698</name>
    <dbReference type="NCBI Taxonomy" id="984486"/>
    <lineage>
        <taxon>Eukaryota</taxon>
        <taxon>Fungi</taxon>
        <taxon>Dikarya</taxon>
        <taxon>Ascomycota</taxon>
        <taxon>Saccharomycotina</taxon>
        <taxon>Pichiomycetes</taxon>
        <taxon>Serinales incertae sedis</taxon>
        <taxon>Babjeviella</taxon>
    </lineage>
</organism>
<dbReference type="EMBL" id="KV454427">
    <property type="protein sequence ID" value="ODQ81827.1"/>
    <property type="molecule type" value="Genomic_DNA"/>
</dbReference>
<dbReference type="InterPro" id="IPR003034">
    <property type="entry name" value="SAP_dom"/>
</dbReference>
<dbReference type="GO" id="GO:0016925">
    <property type="term" value="P:protein sumoylation"/>
    <property type="evidence" value="ECO:0007669"/>
    <property type="project" value="UniProtKB-UniPathway"/>
</dbReference>
<feature type="compositionally biased region" description="Low complexity" evidence="9">
    <location>
        <begin position="620"/>
        <end position="638"/>
    </location>
</feature>
<reference evidence="14" key="1">
    <citation type="submission" date="2016-05" db="EMBL/GenBank/DDBJ databases">
        <title>Comparative genomics of biotechnologically important yeasts.</title>
        <authorList>
            <consortium name="DOE Joint Genome Institute"/>
            <person name="Riley R."/>
            <person name="Haridas S."/>
            <person name="Wolfe K.H."/>
            <person name="Lopes M.R."/>
            <person name="Hittinger C.T."/>
            <person name="Goker M."/>
            <person name="Salamov A."/>
            <person name="Wisecaver J."/>
            <person name="Long T.M."/>
            <person name="Aerts A.L."/>
            <person name="Barry K."/>
            <person name="Choi C."/>
            <person name="Clum A."/>
            <person name="Coughlan A.Y."/>
            <person name="Deshpande S."/>
            <person name="Douglass A.P."/>
            <person name="Hanson S.J."/>
            <person name="Klenk H.-P."/>
            <person name="Labutti K."/>
            <person name="Lapidus A."/>
            <person name="Lindquist E."/>
            <person name="Lipzen A."/>
            <person name="Meier-Kolthoff J.P."/>
            <person name="Ohm R.A."/>
            <person name="Otillar R.P."/>
            <person name="Pangilinan J."/>
            <person name="Peng Y."/>
            <person name="Rokas A."/>
            <person name="Rosa C.A."/>
            <person name="Scheuner C."/>
            <person name="Sibirny A.A."/>
            <person name="Slot J.C."/>
            <person name="Stielow J.B."/>
            <person name="Sun H."/>
            <person name="Kurtzman C.P."/>
            <person name="Blackwell M."/>
            <person name="Grigoriev I.V."/>
            <person name="Jeffries T.W."/>
        </authorList>
    </citation>
    <scope>NUCLEOTIDE SEQUENCE [LARGE SCALE GENOMIC DNA]</scope>
    <source>
        <strain evidence="14">NRRL Y-12698</strain>
    </source>
</reference>
<dbReference type="GO" id="GO:0008270">
    <property type="term" value="F:zinc ion binding"/>
    <property type="evidence" value="ECO:0007669"/>
    <property type="project" value="UniProtKB-KW"/>
</dbReference>
<feature type="region of interest" description="Disordered" evidence="9">
    <location>
        <begin position="466"/>
        <end position="507"/>
    </location>
</feature>
<comment type="pathway">
    <text evidence="1">Protein modification; protein sumoylation.</text>
</comment>
<evidence type="ECO:0000256" key="6">
    <source>
        <dbReference type="ARBA" id="ARBA00022786"/>
    </source>
</evidence>
<feature type="region of interest" description="Disordered" evidence="9">
    <location>
        <begin position="870"/>
        <end position="890"/>
    </location>
</feature>
<dbReference type="OrthoDB" id="28127at2759"/>
<keyword evidence="7" id="KW-0862">Zinc</keyword>
<name>A0A1E3QXR7_9ASCO</name>
<dbReference type="PROSITE" id="PS50800">
    <property type="entry name" value="SAP"/>
    <property type="match status" value="1"/>
</dbReference>
<feature type="region of interest" description="Disordered" evidence="9">
    <location>
        <begin position="1014"/>
        <end position="1034"/>
    </location>
</feature>
<dbReference type="PROSITE" id="PS51466">
    <property type="entry name" value="PINIT"/>
    <property type="match status" value="1"/>
</dbReference>
<dbReference type="SMART" id="SM00513">
    <property type="entry name" value="SAP"/>
    <property type="match status" value="1"/>
</dbReference>
<evidence type="ECO:0000259" key="12">
    <source>
        <dbReference type="PROSITE" id="PS51466"/>
    </source>
</evidence>
<dbReference type="InterPro" id="IPR038654">
    <property type="entry name" value="PINIT_sf"/>
</dbReference>
<dbReference type="InterPro" id="IPR023321">
    <property type="entry name" value="PINIT"/>
</dbReference>
<sequence length="1051" mass="112150">MSLAPIEQHYSAALATLARLKAHQMKDVARAIGLATLGRKADLAERLQAHVQTAYAKADVALVEAAHTLFHQASSGAPLPNHQDLYNAPRAGRALPVGYAAGPSHSTNISQSGVQYGVAATVAPPAAPAPKKRMPAPVAPAMCFQPSPFYRLKRMLHGSPILAVSAPETRGTAKLDFVISTQEQELLAAGPHVQLLAFCAARVAGAPHALLQFPHPLELHLNGELIKDNVKGIKNRPGTSRPANLTPYYRAAPFTNVFEMVYAFTKTDFYVSFYIVERFSAEHALAQVTMRAPIPVQHTVQKIRGEYANSDDEITEVSATLSLKCPLLYMRMQTPCKSLFCQHIQCFDGLSFLQLQEQVPTWQCPICSSQIKYEDLAVCEYMGQVLKETGEDDEVVDLAEDGGWKVRREASEGGDTKPKELGRAKTDANNANNANSANKDADMKDELPAANADMSISKDIEVISLDSDSEEESEPVVKAEPKSAAKSTVTLAEKSEERTKPVSNTHDLNEAHTHQSATNGHEFPLDSSQLPLPGLADQYVSFRNLHQRQLQALDSLNGIPSHIPSLQIRVGHTQIVPNGRTPQPLSRPPLGPKAVSSQAQPAIVNKRVLMNSDVSHKPLNSKASTNTSTNTSTGPITNATVNTTAIATADANANGFEGSPSPPQRISWLFPPVPTPPTRTVSLTGGTIPRGPPASLPSLFRANTSSSLAPSHDATRSLFRNTDAVPQASVPNGSLGPRPSSGPPPLNISGFTGQDVLGITRTEPEKLPGTASKFPALKIPPKFVVPGATPVTTATNGTLSLSNAKNSVASLSSGSPVASYSAVSLSTIKAVQYQLTAKNVVQPVTNSTANSTQKMTPMANISDTLQNATTPVGTSPKIPTPASPAQEATTPGVTLKVSTPVNMVQPLSSRSVTSITQSLASSNQVPQLLAVPLTTHSSSTPTLESSPSLPKLNLSWSENNVLQLASRFSPSRFGPVPDDSTPLTKLYLNGASKQSTFQKYPHIPVIPRFKSSLVESPKRKHSEEAHSPAKRTPVAGLDDVEVIDLCWSDNE</sequence>
<feature type="region of interest" description="Disordered" evidence="9">
    <location>
        <begin position="725"/>
        <end position="752"/>
    </location>
</feature>
<evidence type="ECO:0000256" key="1">
    <source>
        <dbReference type="ARBA" id="ARBA00004718"/>
    </source>
</evidence>
<keyword evidence="3" id="KW-0808">Transferase</keyword>
<evidence type="ECO:0000256" key="2">
    <source>
        <dbReference type="ARBA" id="ARBA00005383"/>
    </source>
</evidence>
<keyword evidence="5 8" id="KW-0863">Zinc-finger</keyword>
<comment type="similarity">
    <text evidence="2">Belongs to the PIAS family.</text>
</comment>
<dbReference type="Proteomes" id="UP000094336">
    <property type="component" value="Unassembled WGS sequence"/>
</dbReference>
<feature type="domain" description="PINIT" evidence="12">
    <location>
        <begin position="130"/>
        <end position="279"/>
    </location>
</feature>
<feature type="domain" description="SP-RING-type" evidence="11">
    <location>
        <begin position="310"/>
        <end position="391"/>
    </location>
</feature>
<dbReference type="AlphaFoldDB" id="A0A1E3QXR7"/>
<dbReference type="STRING" id="984486.A0A1E3QXR7"/>
<evidence type="ECO:0000259" key="10">
    <source>
        <dbReference type="PROSITE" id="PS50800"/>
    </source>
</evidence>
<feature type="region of interest" description="Disordered" evidence="9">
    <location>
        <begin position="577"/>
        <end position="598"/>
    </location>
</feature>
<dbReference type="UniPathway" id="UPA00886"/>
<dbReference type="Gene3D" id="2.60.120.780">
    <property type="entry name" value="PINIT domain"/>
    <property type="match status" value="1"/>
</dbReference>
<evidence type="ECO:0000313" key="13">
    <source>
        <dbReference type="EMBL" id="ODQ81827.1"/>
    </source>
</evidence>
<dbReference type="CDD" id="cd16792">
    <property type="entry name" value="SP-RING_Siz-like"/>
    <property type="match status" value="1"/>
</dbReference>
<protein>
    <recommendedName>
        <fullName evidence="15">SP-RING-type domain-containing protein</fullName>
    </recommendedName>
</protein>
<keyword evidence="6" id="KW-0833">Ubl conjugation pathway</keyword>
<evidence type="ECO:0000256" key="5">
    <source>
        <dbReference type="ARBA" id="ARBA00022771"/>
    </source>
</evidence>
<accession>A0A1E3QXR7</accession>
<evidence type="ECO:0000256" key="9">
    <source>
        <dbReference type="SAM" id="MobiDB-lite"/>
    </source>
</evidence>
<feature type="domain" description="SAP" evidence="10">
    <location>
        <begin position="17"/>
        <end position="51"/>
    </location>
</feature>
<dbReference type="InterPro" id="IPR013083">
    <property type="entry name" value="Znf_RING/FYVE/PHD"/>
</dbReference>
<dbReference type="Pfam" id="PF02891">
    <property type="entry name" value="zf-MIZ"/>
    <property type="match status" value="1"/>
</dbReference>
<evidence type="ECO:0000256" key="8">
    <source>
        <dbReference type="PROSITE-ProRule" id="PRU00452"/>
    </source>
</evidence>
<evidence type="ECO:0000259" key="11">
    <source>
        <dbReference type="PROSITE" id="PS51044"/>
    </source>
</evidence>
<dbReference type="PANTHER" id="PTHR10782">
    <property type="entry name" value="ZINC FINGER MIZ DOMAIN-CONTAINING PROTEIN"/>
    <property type="match status" value="1"/>
</dbReference>
<gene>
    <name evidence="13" type="ORF">BABINDRAFT_11908</name>
</gene>
<keyword evidence="4" id="KW-0479">Metal-binding</keyword>